<dbReference type="InterPro" id="IPR003870">
    <property type="entry name" value="DUF222"/>
</dbReference>
<dbReference type="GO" id="GO:0003676">
    <property type="term" value="F:nucleic acid binding"/>
    <property type="evidence" value="ECO:0007669"/>
    <property type="project" value="InterPro"/>
</dbReference>
<organism evidence="3 4">
    <name type="scientific">Pseudonocardia endophytica</name>
    <dbReference type="NCBI Taxonomy" id="401976"/>
    <lineage>
        <taxon>Bacteria</taxon>
        <taxon>Bacillati</taxon>
        <taxon>Actinomycetota</taxon>
        <taxon>Actinomycetes</taxon>
        <taxon>Pseudonocardiales</taxon>
        <taxon>Pseudonocardiaceae</taxon>
        <taxon>Pseudonocardia</taxon>
    </lineage>
</organism>
<sequence>MSTGPVADAYRLLVEAVDALEAAAGAGAVDADLLAVLPLCRGVQRRLDRISVAAASRLDRRGTFAERGYRNPTAAVMDLLGCDRGDARRITCAAEHVHPRTGLDGAELPEALPATAQRFAAGAIGLEHVHTIAAVLNSGAARRVDPARLAGAERTIAEHACLYTPNELRTWATRLVEALDQDGPEPDDHPTPQINELTITANRTGSGGRLSGRFDDAALFEAITTAVDALAAPRDGLDQRSPAERQAEALADVCAHALQHAPLSETGGRRPVISVLITLKDLQDRARAAVLDFGGTVTPESLRMLACDAGIVPVVMNGVGQPLDVGRIRRTIPDGLRRAVTARDRGCAHPGCDRPPSWCEIHHVTPWEHGGQTTLGNLVMLCKIHHRQIHHTDWLVRIRDGLPEFVPPRWIDPQQRPRRQPALVDVA</sequence>
<dbReference type="CDD" id="cd00085">
    <property type="entry name" value="HNHc"/>
    <property type="match status" value="1"/>
</dbReference>
<evidence type="ECO:0000256" key="1">
    <source>
        <dbReference type="ARBA" id="ARBA00023450"/>
    </source>
</evidence>
<dbReference type="Gene3D" id="1.10.30.50">
    <property type="match status" value="1"/>
</dbReference>
<dbReference type="GO" id="GO:0004519">
    <property type="term" value="F:endonuclease activity"/>
    <property type="evidence" value="ECO:0007669"/>
    <property type="project" value="InterPro"/>
</dbReference>
<dbReference type="SMART" id="SM00507">
    <property type="entry name" value="HNHc"/>
    <property type="match status" value="1"/>
</dbReference>
<dbReference type="Proteomes" id="UP000295560">
    <property type="component" value="Unassembled WGS sequence"/>
</dbReference>
<keyword evidence="4" id="KW-1185">Reference proteome</keyword>
<dbReference type="Pfam" id="PF02720">
    <property type="entry name" value="DUF222"/>
    <property type="match status" value="1"/>
</dbReference>
<reference evidence="3 4" key="1">
    <citation type="submission" date="2019-03" db="EMBL/GenBank/DDBJ databases">
        <title>Sequencing the genomes of 1000 actinobacteria strains.</title>
        <authorList>
            <person name="Klenk H.-P."/>
        </authorList>
    </citation>
    <scope>NUCLEOTIDE SEQUENCE [LARGE SCALE GENOMIC DNA]</scope>
    <source>
        <strain evidence="3 4">DSM 44969</strain>
    </source>
</reference>
<comment type="similarity">
    <text evidence="1">Belongs to the Rv1128c/1148c/1588c/1702c/1945/3466 family.</text>
</comment>
<dbReference type="GO" id="GO:0008270">
    <property type="term" value="F:zinc ion binding"/>
    <property type="evidence" value="ECO:0007669"/>
    <property type="project" value="InterPro"/>
</dbReference>
<dbReference type="InterPro" id="IPR002711">
    <property type="entry name" value="HNH"/>
</dbReference>
<name>A0A4V2PHJ7_PSEEN</name>
<dbReference type="EMBL" id="SMFZ01000002">
    <property type="protein sequence ID" value="TCK20996.1"/>
    <property type="molecule type" value="Genomic_DNA"/>
</dbReference>
<evidence type="ECO:0000313" key="4">
    <source>
        <dbReference type="Proteomes" id="UP000295560"/>
    </source>
</evidence>
<proteinExistence type="inferred from homology"/>
<comment type="caution">
    <text evidence="3">The sequence shown here is derived from an EMBL/GenBank/DDBJ whole genome shotgun (WGS) entry which is preliminary data.</text>
</comment>
<dbReference type="RefSeq" id="WP_132429802.1">
    <property type="nucleotide sequence ID" value="NZ_SMFZ01000002.1"/>
</dbReference>
<evidence type="ECO:0000259" key="2">
    <source>
        <dbReference type="SMART" id="SM00507"/>
    </source>
</evidence>
<dbReference type="InterPro" id="IPR003615">
    <property type="entry name" value="HNH_nuc"/>
</dbReference>
<dbReference type="AlphaFoldDB" id="A0A4V2PHJ7"/>
<feature type="domain" description="HNH nuclease" evidence="2">
    <location>
        <begin position="335"/>
        <end position="387"/>
    </location>
</feature>
<evidence type="ECO:0000313" key="3">
    <source>
        <dbReference type="EMBL" id="TCK20996.1"/>
    </source>
</evidence>
<dbReference type="Pfam" id="PF01844">
    <property type="entry name" value="HNH"/>
    <property type="match status" value="1"/>
</dbReference>
<accession>A0A4V2PHJ7</accession>
<protein>
    <submittedName>
        <fullName evidence="3">5-methylcytosine-specific restriction protein A</fullName>
    </submittedName>
</protein>
<gene>
    <name evidence="3" type="ORF">EV378_4966</name>
</gene>
<dbReference type="OrthoDB" id="3662871at2"/>